<reference evidence="1 3" key="1">
    <citation type="submission" date="2020-01" db="EMBL/GenBank/DDBJ databases">
        <authorList>
            <consortium name="DOE Joint Genome Institute"/>
            <person name="Haridas S."/>
            <person name="Albert R."/>
            <person name="Binder M."/>
            <person name="Bloem J."/>
            <person name="Labutti K."/>
            <person name="Salamov A."/>
            <person name="Andreopoulos B."/>
            <person name="Baker S.E."/>
            <person name="Barry K."/>
            <person name="Bills G."/>
            <person name="Bluhm B.H."/>
            <person name="Cannon C."/>
            <person name="Castanera R."/>
            <person name="Culley D.E."/>
            <person name="Daum C."/>
            <person name="Ezra D."/>
            <person name="Gonzalez J.B."/>
            <person name="Henrissat B."/>
            <person name="Kuo A."/>
            <person name="Liang C."/>
            <person name="Lipzen A."/>
            <person name="Lutzoni F."/>
            <person name="Magnuson J."/>
            <person name="Mondo S."/>
            <person name="Nolan M."/>
            <person name="Ohm R."/>
            <person name="Pangilinan J."/>
            <person name="Park H.-J."/>
            <person name="Ramirez L."/>
            <person name="Alfaro M."/>
            <person name="Sun H."/>
            <person name="Tritt A."/>
            <person name="Yoshinaga Y."/>
            <person name="Zwiers L.-H."/>
            <person name="Turgeon B.G."/>
            <person name="Goodwin S.B."/>
            <person name="Spatafora J.W."/>
            <person name="Crous P.W."/>
            <person name="Grigoriev I.V."/>
        </authorList>
    </citation>
    <scope>NUCLEOTIDE SEQUENCE</scope>
    <source>
        <strain evidence="1 3">CBS 781.70</strain>
    </source>
</reference>
<dbReference type="EMBL" id="ML975149">
    <property type="protein sequence ID" value="KAF1817608.1"/>
    <property type="molecule type" value="Genomic_DNA"/>
</dbReference>
<dbReference type="GeneID" id="54422667"/>
<keyword evidence="2" id="KW-1185">Reference proteome</keyword>
<protein>
    <submittedName>
        <fullName evidence="1 3">Uncharacterized protein</fullName>
    </submittedName>
</protein>
<sequence>MYDGKRLLDLSHNGLSPFPDFWHVNVFVREVGDLVDAQVVDILVVIQGSNNYEIHISLSRDDFNMPHFDGFPLAVQVPEAEFEVAHTGAGRTPPRDITGRRLFIFERAEGESNMWEDLGLEEKARLLSQGAQIRAALFMFDPPSGFTTQWLPEPLLCRSQTTIGDLGPMIGREDDNTVVGPIASAAKQSLANNRRYITSLYDWVAGCIIPAILLNPEMAVAVGFSTDFGLVDENGTTSITRVPKILFDEVPDYEYVINAGKDACHLWFALRDWRGRDLEGYFGNIGPWAERRVNEITG</sequence>
<proteinExistence type="predicted"/>
<dbReference type="Proteomes" id="UP000504638">
    <property type="component" value="Unplaced"/>
</dbReference>
<dbReference type="RefSeq" id="XP_033539239.1">
    <property type="nucleotide sequence ID" value="XM_033682097.1"/>
</dbReference>
<reference evidence="3" key="2">
    <citation type="submission" date="2020-04" db="EMBL/GenBank/DDBJ databases">
        <authorList>
            <consortium name="NCBI Genome Project"/>
        </authorList>
    </citation>
    <scope>NUCLEOTIDE SEQUENCE</scope>
    <source>
        <strain evidence="3">CBS 781.70</strain>
    </source>
</reference>
<evidence type="ECO:0000313" key="2">
    <source>
        <dbReference type="Proteomes" id="UP000504638"/>
    </source>
</evidence>
<organism evidence="1">
    <name type="scientific">Eremomyces bilateralis CBS 781.70</name>
    <dbReference type="NCBI Taxonomy" id="1392243"/>
    <lineage>
        <taxon>Eukaryota</taxon>
        <taxon>Fungi</taxon>
        <taxon>Dikarya</taxon>
        <taxon>Ascomycota</taxon>
        <taxon>Pezizomycotina</taxon>
        <taxon>Dothideomycetes</taxon>
        <taxon>Dothideomycetes incertae sedis</taxon>
        <taxon>Eremomycetales</taxon>
        <taxon>Eremomycetaceae</taxon>
        <taxon>Eremomyces</taxon>
    </lineage>
</organism>
<evidence type="ECO:0000313" key="3">
    <source>
        <dbReference type="RefSeq" id="XP_033539239.1"/>
    </source>
</evidence>
<name>A0A6G1GHQ5_9PEZI</name>
<accession>A0A6G1GHQ5</accession>
<evidence type="ECO:0000313" key="1">
    <source>
        <dbReference type="EMBL" id="KAF1817608.1"/>
    </source>
</evidence>
<gene>
    <name evidence="1 3" type="ORF">P152DRAFT_487427</name>
</gene>
<dbReference type="OrthoDB" id="3554464at2759"/>
<dbReference type="AlphaFoldDB" id="A0A6G1GHQ5"/>
<reference evidence="3" key="3">
    <citation type="submission" date="2025-04" db="UniProtKB">
        <authorList>
            <consortium name="RefSeq"/>
        </authorList>
    </citation>
    <scope>IDENTIFICATION</scope>
    <source>
        <strain evidence="3">CBS 781.70</strain>
    </source>
</reference>